<evidence type="ECO:0000313" key="1">
    <source>
        <dbReference type="EMBL" id="GHO97105.1"/>
    </source>
</evidence>
<organism evidence="1 2">
    <name type="scientific">Reticulibacter mediterranei</name>
    <dbReference type="NCBI Taxonomy" id="2778369"/>
    <lineage>
        <taxon>Bacteria</taxon>
        <taxon>Bacillati</taxon>
        <taxon>Chloroflexota</taxon>
        <taxon>Ktedonobacteria</taxon>
        <taxon>Ktedonobacterales</taxon>
        <taxon>Reticulibacteraceae</taxon>
        <taxon>Reticulibacter</taxon>
    </lineage>
</organism>
<dbReference type="RefSeq" id="WP_220207690.1">
    <property type="nucleotide sequence ID" value="NZ_BNJK01000001.1"/>
</dbReference>
<evidence type="ECO:0000313" key="2">
    <source>
        <dbReference type="Proteomes" id="UP000597444"/>
    </source>
</evidence>
<dbReference type="AlphaFoldDB" id="A0A8J3N671"/>
<sequence length="50" mass="5852">MPNAVSSKRSGKWYDFIELLPYLEYTYIPKWLVDFALGSSPWHDDGDDAR</sequence>
<name>A0A8J3N671_9CHLR</name>
<dbReference type="Proteomes" id="UP000597444">
    <property type="component" value="Unassembled WGS sequence"/>
</dbReference>
<reference evidence="1" key="1">
    <citation type="submission" date="2020-10" db="EMBL/GenBank/DDBJ databases">
        <title>Taxonomic study of unclassified bacteria belonging to the class Ktedonobacteria.</title>
        <authorList>
            <person name="Yabe S."/>
            <person name="Wang C.M."/>
            <person name="Zheng Y."/>
            <person name="Sakai Y."/>
            <person name="Cavaletti L."/>
            <person name="Monciardini P."/>
            <person name="Donadio S."/>
        </authorList>
    </citation>
    <scope>NUCLEOTIDE SEQUENCE</scope>
    <source>
        <strain evidence="1">ID150040</strain>
    </source>
</reference>
<gene>
    <name evidence="1" type="ORF">KSF_071530</name>
</gene>
<comment type="caution">
    <text evidence="1">The sequence shown here is derived from an EMBL/GenBank/DDBJ whole genome shotgun (WGS) entry which is preliminary data.</text>
</comment>
<protein>
    <submittedName>
        <fullName evidence="1">Uncharacterized protein</fullName>
    </submittedName>
</protein>
<keyword evidence="2" id="KW-1185">Reference proteome</keyword>
<proteinExistence type="predicted"/>
<dbReference type="EMBL" id="BNJK01000001">
    <property type="protein sequence ID" value="GHO97105.1"/>
    <property type="molecule type" value="Genomic_DNA"/>
</dbReference>
<accession>A0A8J3N671</accession>